<keyword evidence="2" id="KW-1003">Cell membrane</keyword>
<dbReference type="Gene3D" id="1.20.1250.20">
    <property type="entry name" value="MFS general substrate transporter like domains"/>
    <property type="match status" value="1"/>
</dbReference>
<proteinExistence type="predicted"/>
<feature type="transmembrane region" description="Helical" evidence="7">
    <location>
        <begin position="374"/>
        <end position="392"/>
    </location>
</feature>
<keyword evidence="3 7" id="KW-0812">Transmembrane</keyword>
<reference evidence="8 9" key="1">
    <citation type="submission" date="2017-03" db="EMBL/GenBank/DDBJ databases">
        <title>Draft genome sequence of Streptomyces scabrisporus NF3, endophyte isolated from Amphipterygium adstringens.</title>
        <authorList>
            <person name="Vazquez M."/>
            <person name="Ceapa C.D."/>
            <person name="Rodriguez Luna D."/>
            <person name="Sanchez Esquivel S."/>
        </authorList>
    </citation>
    <scope>NUCLEOTIDE SEQUENCE [LARGE SCALE GENOMIC DNA]</scope>
    <source>
        <strain evidence="8 9">NF3</strain>
    </source>
</reference>
<dbReference type="AlphaFoldDB" id="A0A1T3NJ08"/>
<feature type="transmembrane region" description="Helical" evidence="7">
    <location>
        <begin position="54"/>
        <end position="74"/>
    </location>
</feature>
<dbReference type="InterPro" id="IPR036259">
    <property type="entry name" value="MFS_trans_sf"/>
</dbReference>
<evidence type="ECO:0000256" key="3">
    <source>
        <dbReference type="ARBA" id="ARBA00022692"/>
    </source>
</evidence>
<accession>A0A1T3NJ08</accession>
<feature type="transmembrane region" description="Helical" evidence="7">
    <location>
        <begin position="255"/>
        <end position="274"/>
    </location>
</feature>
<evidence type="ECO:0000256" key="7">
    <source>
        <dbReference type="SAM" id="Phobius"/>
    </source>
</evidence>
<organism evidence="8 9">
    <name type="scientific">Embleya scabrispora</name>
    <dbReference type="NCBI Taxonomy" id="159449"/>
    <lineage>
        <taxon>Bacteria</taxon>
        <taxon>Bacillati</taxon>
        <taxon>Actinomycetota</taxon>
        <taxon>Actinomycetes</taxon>
        <taxon>Kitasatosporales</taxon>
        <taxon>Streptomycetaceae</taxon>
        <taxon>Embleya</taxon>
    </lineage>
</organism>
<name>A0A1T3NJ08_9ACTN</name>
<evidence type="ECO:0008006" key="10">
    <source>
        <dbReference type="Google" id="ProtNLM"/>
    </source>
</evidence>
<evidence type="ECO:0000256" key="6">
    <source>
        <dbReference type="SAM" id="MobiDB-lite"/>
    </source>
</evidence>
<evidence type="ECO:0000256" key="1">
    <source>
        <dbReference type="ARBA" id="ARBA00004651"/>
    </source>
</evidence>
<feature type="transmembrane region" description="Helical" evidence="7">
    <location>
        <begin position="228"/>
        <end position="249"/>
    </location>
</feature>
<evidence type="ECO:0000313" key="9">
    <source>
        <dbReference type="Proteomes" id="UP000190037"/>
    </source>
</evidence>
<dbReference type="PANTHER" id="PTHR23513">
    <property type="entry name" value="INTEGRAL MEMBRANE EFFLUX PROTEIN-RELATED"/>
    <property type="match status" value="1"/>
</dbReference>
<evidence type="ECO:0000256" key="5">
    <source>
        <dbReference type="ARBA" id="ARBA00023136"/>
    </source>
</evidence>
<comment type="subcellular location">
    <subcellularLocation>
        <location evidence="1">Cell membrane</location>
        <topology evidence="1">Multi-pass membrane protein</topology>
    </subcellularLocation>
</comment>
<feature type="transmembrane region" description="Helical" evidence="7">
    <location>
        <begin position="86"/>
        <end position="107"/>
    </location>
</feature>
<dbReference type="RefSeq" id="WP_078982675.1">
    <property type="nucleotide sequence ID" value="NZ_MWQN01000005.1"/>
</dbReference>
<evidence type="ECO:0000313" key="8">
    <source>
        <dbReference type="EMBL" id="OPC76826.1"/>
    </source>
</evidence>
<evidence type="ECO:0000256" key="2">
    <source>
        <dbReference type="ARBA" id="ARBA00022475"/>
    </source>
</evidence>
<dbReference type="PANTHER" id="PTHR23513:SF11">
    <property type="entry name" value="STAPHYLOFERRIN A TRANSPORTER"/>
    <property type="match status" value="1"/>
</dbReference>
<feature type="region of interest" description="Disordered" evidence="6">
    <location>
        <begin position="192"/>
        <end position="215"/>
    </location>
</feature>
<feature type="transmembrane region" description="Helical" evidence="7">
    <location>
        <begin position="162"/>
        <end position="188"/>
    </location>
</feature>
<evidence type="ECO:0000256" key="4">
    <source>
        <dbReference type="ARBA" id="ARBA00022989"/>
    </source>
</evidence>
<dbReference type="STRING" id="159449.B4N89_45980"/>
<sequence>MTSTNMLTSTPASTAIRDMRAAWALNAAASRLTWITTVAYLLNTHTPPTATTLLLAAGTLPAAVTATPLATALLRRHSQPRDLTRAELACAVLAAVLTLAMAIHAPATAVVGTLMALACVTAVRDPAANAHLPTLTPPDEHAHTIGTFDAATRIGTLTGYTLATACALTAPAVACALATCCHIGAALLRTPHHARSSDPSTTAKPDRHSAPATAGRWLRANPRTRRMLIARAAAEAPNTTIMIALPLILTGPDSAAVYAAVLTALSLGAVTGALTHPRLTTRLPAYPLACAALATTGLVHTARAEATQPVCAIALAFLAGLCSPHLDITSRTAHADAPAPVRLHLAALEQAAAAGTRLAALPLAALLVPLAPRAAFTAAGLTLTATAFTALITRGTRRRNFRARSRSPDVTGTGA</sequence>
<dbReference type="SUPFAM" id="SSF103473">
    <property type="entry name" value="MFS general substrate transporter"/>
    <property type="match status" value="1"/>
</dbReference>
<dbReference type="GO" id="GO:0005886">
    <property type="term" value="C:plasma membrane"/>
    <property type="evidence" value="ECO:0007669"/>
    <property type="project" value="UniProtKB-SubCell"/>
</dbReference>
<keyword evidence="9" id="KW-1185">Reference proteome</keyword>
<gene>
    <name evidence="8" type="ORF">B4N89_45980</name>
</gene>
<dbReference type="Proteomes" id="UP000190037">
    <property type="component" value="Unassembled WGS sequence"/>
</dbReference>
<dbReference type="EMBL" id="MWQN01000005">
    <property type="protein sequence ID" value="OPC76826.1"/>
    <property type="molecule type" value="Genomic_DNA"/>
</dbReference>
<dbReference type="GO" id="GO:0022857">
    <property type="term" value="F:transmembrane transporter activity"/>
    <property type="evidence" value="ECO:0007669"/>
    <property type="project" value="InterPro"/>
</dbReference>
<feature type="transmembrane region" description="Helical" evidence="7">
    <location>
        <begin position="21"/>
        <end position="42"/>
    </location>
</feature>
<keyword evidence="4 7" id="KW-1133">Transmembrane helix</keyword>
<comment type="caution">
    <text evidence="8">The sequence shown here is derived from an EMBL/GenBank/DDBJ whole genome shotgun (WGS) entry which is preliminary data.</text>
</comment>
<dbReference type="InterPro" id="IPR011701">
    <property type="entry name" value="MFS"/>
</dbReference>
<keyword evidence="5 7" id="KW-0472">Membrane</keyword>
<protein>
    <recommendedName>
        <fullName evidence="10">MFS transporter</fullName>
    </recommendedName>
</protein>
<dbReference type="Pfam" id="PF07690">
    <property type="entry name" value="MFS_1"/>
    <property type="match status" value="1"/>
</dbReference>